<organism evidence="3 4">
    <name type="scientific">Mediterraneibacter hominis</name>
    <dbReference type="NCBI Taxonomy" id="2763054"/>
    <lineage>
        <taxon>Bacteria</taxon>
        <taxon>Bacillati</taxon>
        <taxon>Bacillota</taxon>
        <taxon>Clostridia</taxon>
        <taxon>Lachnospirales</taxon>
        <taxon>Lachnospiraceae</taxon>
        <taxon>Mediterraneibacter</taxon>
    </lineage>
</organism>
<evidence type="ECO:0000259" key="1">
    <source>
        <dbReference type="Pfam" id="PF02486"/>
    </source>
</evidence>
<dbReference type="GO" id="GO:0003743">
    <property type="term" value="F:translation initiation factor activity"/>
    <property type="evidence" value="ECO:0007669"/>
    <property type="project" value="UniProtKB-KW"/>
</dbReference>
<dbReference type="Pfam" id="PF02486">
    <property type="entry name" value="Rep_trans"/>
    <property type="match status" value="1"/>
</dbReference>
<dbReference type="Pfam" id="PF18106">
    <property type="entry name" value="Rol_Rep_N"/>
    <property type="match status" value="1"/>
</dbReference>
<dbReference type="InterPro" id="IPR040819">
    <property type="entry name" value="Rol_Rep_N"/>
</dbReference>
<protein>
    <submittedName>
        <fullName evidence="3">Replication initiation factor</fullName>
    </submittedName>
</protein>
<accession>A0A923LIA6</accession>
<keyword evidence="4" id="KW-1185">Reference proteome</keyword>
<dbReference type="AlphaFoldDB" id="A0A923LIA6"/>
<evidence type="ECO:0000313" key="4">
    <source>
        <dbReference type="Proteomes" id="UP000652477"/>
    </source>
</evidence>
<reference evidence="3" key="1">
    <citation type="submission" date="2020-08" db="EMBL/GenBank/DDBJ databases">
        <title>Genome public.</title>
        <authorList>
            <person name="Liu C."/>
            <person name="Sun Q."/>
        </authorList>
    </citation>
    <scope>NUCLEOTIDE SEQUENCE</scope>
    <source>
        <strain evidence="3">NSJ-55</strain>
    </source>
</reference>
<dbReference type="EMBL" id="JACOPF010000002">
    <property type="protein sequence ID" value="MBC5689260.1"/>
    <property type="molecule type" value="Genomic_DNA"/>
</dbReference>
<evidence type="ECO:0000313" key="3">
    <source>
        <dbReference type="EMBL" id="MBC5689260.1"/>
    </source>
</evidence>
<dbReference type="InterPro" id="IPR003491">
    <property type="entry name" value="REP-like_C"/>
</dbReference>
<proteinExistence type="predicted"/>
<sequence>MLNHCIEEPPSTNRGVQRQNIDTDYLSSCIDWCQITLKGTHSLETVIESILKIPLDLMLGDIPMKGFSGHRVIAGFGNIKVAVPTGKNSYDGYQLLMSGSGCRDYEYFLKANNETWIDFFQRVKTYDINFPRIDLAIDDRKTYLKVRDLIKLCKENLISSKFKVTTSYSSQTHTEDETLSCGDTLYLGSSSSEIRIVFYEKGYEQAKKYNIESPIDWNRYEIRFRNDSARKVIDELCSHNNIAVVACGILKDKVRFLELPADKSQSRKRLFPTYPAWEEFINNIQKIKLSMNPNPIDEYLERNRAWLIKNVAPSIKMQIIWDEMTTPEHGILDEIENTKLNTKQLLALETFKIHQSFKKSNLNKTPFNH</sequence>
<gene>
    <name evidence="3" type="ORF">H8S37_10065</name>
</gene>
<dbReference type="Proteomes" id="UP000652477">
    <property type="component" value="Unassembled WGS sequence"/>
</dbReference>
<keyword evidence="3" id="KW-0396">Initiation factor</keyword>
<keyword evidence="3" id="KW-0648">Protein biosynthesis</keyword>
<evidence type="ECO:0000259" key="2">
    <source>
        <dbReference type="Pfam" id="PF18106"/>
    </source>
</evidence>
<name>A0A923LIA6_9FIRM</name>
<comment type="caution">
    <text evidence="3">The sequence shown here is derived from an EMBL/GenBank/DDBJ whole genome shotgun (WGS) entry which is preliminary data.</text>
</comment>
<feature type="domain" description="Rolling Circle replication initiation protein N-terminal" evidence="2">
    <location>
        <begin position="28"/>
        <end position="122"/>
    </location>
</feature>
<feature type="domain" description="Replication initiation protein-like C-terminal" evidence="1">
    <location>
        <begin position="129"/>
        <end position="323"/>
    </location>
</feature>